<comment type="similarity">
    <text evidence="2 6">Belongs to the 4-toluene sulfonate uptake permease (TSUP) (TC 2.A.102) family.</text>
</comment>
<evidence type="ECO:0000256" key="6">
    <source>
        <dbReference type="RuleBase" id="RU363041"/>
    </source>
</evidence>
<dbReference type="GO" id="GO:0005886">
    <property type="term" value="C:plasma membrane"/>
    <property type="evidence" value="ECO:0007669"/>
    <property type="project" value="UniProtKB-SubCell"/>
</dbReference>
<keyword evidence="6" id="KW-1003">Cell membrane</keyword>
<dbReference type="Pfam" id="PF01925">
    <property type="entry name" value="TauE"/>
    <property type="match status" value="1"/>
</dbReference>
<evidence type="ECO:0000256" key="5">
    <source>
        <dbReference type="ARBA" id="ARBA00023136"/>
    </source>
</evidence>
<keyword evidence="5 6" id="KW-0472">Membrane</keyword>
<feature type="transmembrane region" description="Helical" evidence="6">
    <location>
        <begin position="90"/>
        <end position="106"/>
    </location>
</feature>
<keyword evidence="8" id="KW-1185">Reference proteome</keyword>
<evidence type="ECO:0000256" key="3">
    <source>
        <dbReference type="ARBA" id="ARBA00022692"/>
    </source>
</evidence>
<comment type="subcellular location">
    <subcellularLocation>
        <location evidence="6">Cell membrane</location>
        <topology evidence="6">Multi-pass membrane protein</topology>
    </subcellularLocation>
    <subcellularLocation>
        <location evidence="1">Membrane</location>
        <topology evidence="1">Multi-pass membrane protein</topology>
    </subcellularLocation>
</comment>
<feature type="transmembrane region" description="Helical" evidence="6">
    <location>
        <begin position="30"/>
        <end position="46"/>
    </location>
</feature>
<keyword evidence="3 6" id="KW-0812">Transmembrane</keyword>
<dbReference type="EMBL" id="CP019650">
    <property type="protein sequence ID" value="AQQ68951.1"/>
    <property type="molecule type" value="Genomic_DNA"/>
</dbReference>
<dbReference type="AlphaFoldDB" id="A0A1Q2M8E8"/>
<feature type="transmembrane region" description="Helical" evidence="6">
    <location>
        <begin position="253"/>
        <end position="270"/>
    </location>
</feature>
<evidence type="ECO:0000256" key="4">
    <source>
        <dbReference type="ARBA" id="ARBA00022989"/>
    </source>
</evidence>
<dbReference type="STRING" id="260552.Mag101_15910"/>
<keyword evidence="4 6" id="KW-1133">Transmembrane helix</keyword>
<feature type="transmembrane region" description="Helical" evidence="6">
    <location>
        <begin position="150"/>
        <end position="178"/>
    </location>
</feature>
<name>A0A1Q2M8E8_9GAMM</name>
<evidence type="ECO:0000256" key="2">
    <source>
        <dbReference type="ARBA" id="ARBA00009142"/>
    </source>
</evidence>
<gene>
    <name evidence="7" type="ORF">Mag101_15910</name>
</gene>
<dbReference type="OrthoDB" id="457670at2"/>
<reference evidence="7" key="1">
    <citation type="submission" date="2017-02" db="EMBL/GenBank/DDBJ databases">
        <title>Genome of Microbulbifer agarilyticus GP101.</title>
        <authorList>
            <person name="Jung J."/>
            <person name="Bae S.S."/>
            <person name="Baek K."/>
        </authorList>
    </citation>
    <scope>NUCLEOTIDE SEQUENCE [LARGE SCALE GENOMIC DNA]</scope>
    <source>
        <strain evidence="7">GP101</strain>
    </source>
</reference>
<dbReference type="InterPro" id="IPR002781">
    <property type="entry name" value="TM_pro_TauE-like"/>
</dbReference>
<feature type="transmembrane region" description="Helical" evidence="6">
    <location>
        <begin position="113"/>
        <end position="130"/>
    </location>
</feature>
<dbReference type="RefSeq" id="WP_077407243.1">
    <property type="nucleotide sequence ID" value="NZ_CP019650.1"/>
</dbReference>
<dbReference type="KEGG" id="maga:Mag101_15910"/>
<evidence type="ECO:0000256" key="1">
    <source>
        <dbReference type="ARBA" id="ARBA00004141"/>
    </source>
</evidence>
<feature type="transmembrane region" description="Helical" evidence="6">
    <location>
        <begin position="219"/>
        <end position="241"/>
    </location>
</feature>
<dbReference type="PANTHER" id="PTHR43483">
    <property type="entry name" value="MEMBRANE TRANSPORTER PROTEIN HI_0806-RELATED"/>
    <property type="match status" value="1"/>
</dbReference>
<organism evidence="7 8">
    <name type="scientific">Microbulbifer agarilyticus</name>
    <dbReference type="NCBI Taxonomy" id="260552"/>
    <lineage>
        <taxon>Bacteria</taxon>
        <taxon>Pseudomonadati</taxon>
        <taxon>Pseudomonadota</taxon>
        <taxon>Gammaproteobacteria</taxon>
        <taxon>Cellvibrionales</taxon>
        <taxon>Microbulbiferaceae</taxon>
        <taxon>Microbulbifer</taxon>
    </lineage>
</organism>
<proteinExistence type="inferred from homology"/>
<evidence type="ECO:0000313" key="8">
    <source>
        <dbReference type="Proteomes" id="UP000188219"/>
    </source>
</evidence>
<dbReference type="Proteomes" id="UP000188219">
    <property type="component" value="Chromosome"/>
</dbReference>
<dbReference type="PANTHER" id="PTHR43483:SF3">
    <property type="entry name" value="MEMBRANE TRANSPORTER PROTEIN HI_0806-RELATED"/>
    <property type="match status" value="1"/>
</dbReference>
<accession>A0A1Q2M8E8</accession>
<evidence type="ECO:0000313" key="7">
    <source>
        <dbReference type="EMBL" id="AQQ68951.1"/>
    </source>
</evidence>
<sequence length="272" mass="28254">MSFEEISLFILLLCAAGLIAGITAGLFGNGGGFVVVPALLAVFPFLHSASDEMMRVAVGTSLASIVISSARSVQAHRKRGAVDFGVLRDWSIWIVLGVGAGLYIASFTDSKSLIYVFAGGVLLYSIYFLFPNLFDGLKGKLEMPTGLARASLASFLGGFSSLLGIGGGTITVMTMVLCNRPAHQAVATASGIGFLIGLPGAIGFLLMGLGAPNLPVGSIGYINIPALIAISIFSVISAPIGARWAHSLNELHLKRLFGVYLIAVSLAMFAKA</sequence>
<feature type="transmembrane region" description="Helical" evidence="6">
    <location>
        <begin position="185"/>
        <end position="207"/>
    </location>
</feature>
<feature type="transmembrane region" description="Helical" evidence="6">
    <location>
        <begin position="53"/>
        <end position="70"/>
    </location>
</feature>
<protein>
    <recommendedName>
        <fullName evidence="6">Probable membrane transporter protein</fullName>
    </recommendedName>
</protein>